<evidence type="ECO:0000313" key="2">
    <source>
        <dbReference type="Proteomes" id="UP000326759"/>
    </source>
</evidence>
<evidence type="ECO:0000313" key="1">
    <source>
        <dbReference type="EMBL" id="KAB7501245.1"/>
    </source>
</evidence>
<organism evidence="1 2">
    <name type="scientific">Armadillidium nasatum</name>
    <dbReference type="NCBI Taxonomy" id="96803"/>
    <lineage>
        <taxon>Eukaryota</taxon>
        <taxon>Metazoa</taxon>
        <taxon>Ecdysozoa</taxon>
        <taxon>Arthropoda</taxon>
        <taxon>Crustacea</taxon>
        <taxon>Multicrustacea</taxon>
        <taxon>Malacostraca</taxon>
        <taxon>Eumalacostraca</taxon>
        <taxon>Peracarida</taxon>
        <taxon>Isopoda</taxon>
        <taxon>Oniscidea</taxon>
        <taxon>Crinocheta</taxon>
        <taxon>Armadillidiidae</taxon>
        <taxon>Armadillidium</taxon>
    </lineage>
</organism>
<keyword evidence="2" id="KW-1185">Reference proteome</keyword>
<protein>
    <submittedName>
        <fullName evidence="1">Uncharacterized protein</fullName>
    </submittedName>
</protein>
<comment type="caution">
    <text evidence="1">The sequence shown here is derived from an EMBL/GenBank/DDBJ whole genome shotgun (WGS) entry which is preliminary data.</text>
</comment>
<gene>
    <name evidence="1" type="ORF">Anas_13949</name>
</gene>
<reference evidence="1 2" key="1">
    <citation type="journal article" date="2019" name="PLoS Biol.">
        <title>Sex chromosomes control vertical transmission of feminizing Wolbachia symbionts in an isopod.</title>
        <authorList>
            <person name="Becking T."/>
            <person name="Chebbi M.A."/>
            <person name="Giraud I."/>
            <person name="Moumen B."/>
            <person name="Laverre T."/>
            <person name="Caubet Y."/>
            <person name="Peccoud J."/>
            <person name="Gilbert C."/>
            <person name="Cordaux R."/>
        </authorList>
    </citation>
    <scope>NUCLEOTIDE SEQUENCE [LARGE SCALE GENOMIC DNA]</scope>
    <source>
        <strain evidence="1">ANa2</strain>
        <tissue evidence="1">Whole body excluding digestive tract and cuticle</tissue>
    </source>
</reference>
<dbReference type="EMBL" id="SEYY01011247">
    <property type="protein sequence ID" value="KAB7501245.1"/>
    <property type="molecule type" value="Genomic_DNA"/>
</dbReference>
<proteinExistence type="predicted"/>
<dbReference type="AlphaFoldDB" id="A0A5N5T855"/>
<dbReference type="Proteomes" id="UP000326759">
    <property type="component" value="Unassembled WGS sequence"/>
</dbReference>
<sequence length="73" mass="7852">MKGLCGGFGALKAAVLTHKSRNYLANLGLESNFNLGTRTTVTECCIFVGGFLAFICTFLIKSSFESSYSALFL</sequence>
<name>A0A5N5T855_9CRUS</name>
<accession>A0A5N5T855</accession>